<evidence type="ECO:0000256" key="1">
    <source>
        <dbReference type="SAM" id="MobiDB-lite"/>
    </source>
</evidence>
<organism evidence="3 4">
    <name type="scientific">Dongia sedimenti</name>
    <dbReference type="NCBI Taxonomy" id="3064282"/>
    <lineage>
        <taxon>Bacteria</taxon>
        <taxon>Pseudomonadati</taxon>
        <taxon>Pseudomonadota</taxon>
        <taxon>Alphaproteobacteria</taxon>
        <taxon>Rhodospirillales</taxon>
        <taxon>Dongiaceae</taxon>
        <taxon>Dongia</taxon>
    </lineage>
</organism>
<feature type="chain" id="PRO_5046431822" description="DUF839 domain-containing protein" evidence="2">
    <location>
        <begin position="31"/>
        <end position="603"/>
    </location>
</feature>
<feature type="signal peptide" evidence="2">
    <location>
        <begin position="1"/>
        <end position="30"/>
    </location>
</feature>
<dbReference type="InterPro" id="IPR006311">
    <property type="entry name" value="TAT_signal"/>
</dbReference>
<gene>
    <name evidence="3" type="ORF">Q8A70_18390</name>
</gene>
<feature type="region of interest" description="Disordered" evidence="1">
    <location>
        <begin position="322"/>
        <end position="351"/>
    </location>
</feature>
<reference evidence="4" key="1">
    <citation type="submission" date="2023-08" db="EMBL/GenBank/DDBJ databases">
        <title>Rhodospirillaceae gen. nov., a novel taxon isolated from the Yangtze River Yuezi River estuary sludge.</title>
        <authorList>
            <person name="Ruan L."/>
        </authorList>
    </citation>
    <scope>NUCLEOTIDE SEQUENCE [LARGE SCALE GENOMIC DNA]</scope>
    <source>
        <strain evidence="4">R-7</strain>
    </source>
</reference>
<evidence type="ECO:0000313" key="3">
    <source>
        <dbReference type="EMBL" id="MDQ7249664.1"/>
    </source>
</evidence>
<keyword evidence="4" id="KW-1185">Reference proteome</keyword>
<sequence>MTDASRRDFLILTGAAGAGLLLADSTPSFAATNSNSSLAAETGRTKVAAMLADAPTSGGYEIMPLVSAGDDIPLLVGTWPNLEPHPELTYGITGEPDGMGTMQVGDHHYVWLQHELVGDKDDEDYTETRFSKTISGMVPGARLSLIKFTKDWQVVGGTQLIREFKPTAFLMQKDGTTPRVAAGSKLDLDLNKRTVTHAGHVPSDFCGGMLAETGFINPATGKEEPVWFANEENGGYSGVAWACFPDGTAYPLEGFGIYEKETTLALRSYNAKTHGVNVLLSSEDDDDGSIYLWIGKPADGDPNGFANGQLYAMKIAGAARESGPGKLDGTPDDQPSVAADGDSVVGKEGDTKPCTWIAVPKEATRTGDALADFLSGKDANNGRRATAFLAPEDINEDPSVADRIWLAADGGAGSPVYDDDKPRYENPMSRLYRIDLGVKEPGDSATWSTTITLAKEGGLGKGVSYDNLAPDSHGMVLISEDWDQGSDEADAVWDVLKQEQRPPAMYFFDSKSGEMKLAFLTEMGKHDPALDWKQLSALIASGAEGEKKARDDSSFWETSGMIEVPAENAGGRSAYLVTVQAHSLETDGYGEGGQVLLCRPKAV</sequence>
<proteinExistence type="predicted"/>
<evidence type="ECO:0008006" key="5">
    <source>
        <dbReference type="Google" id="ProtNLM"/>
    </source>
</evidence>
<name>A0ABU0YPN4_9PROT</name>
<dbReference type="EMBL" id="JAUYVI010000005">
    <property type="protein sequence ID" value="MDQ7249664.1"/>
    <property type="molecule type" value="Genomic_DNA"/>
</dbReference>
<dbReference type="Proteomes" id="UP001230156">
    <property type="component" value="Unassembled WGS sequence"/>
</dbReference>
<evidence type="ECO:0000313" key="4">
    <source>
        <dbReference type="Proteomes" id="UP001230156"/>
    </source>
</evidence>
<dbReference type="RefSeq" id="WP_379957855.1">
    <property type="nucleotide sequence ID" value="NZ_JAUYVI010000005.1"/>
</dbReference>
<keyword evidence="2" id="KW-0732">Signal</keyword>
<evidence type="ECO:0000256" key="2">
    <source>
        <dbReference type="SAM" id="SignalP"/>
    </source>
</evidence>
<accession>A0ABU0YPN4</accession>
<comment type="caution">
    <text evidence="3">The sequence shown here is derived from an EMBL/GenBank/DDBJ whole genome shotgun (WGS) entry which is preliminary data.</text>
</comment>
<dbReference type="PROSITE" id="PS51318">
    <property type="entry name" value="TAT"/>
    <property type="match status" value="1"/>
</dbReference>
<protein>
    <recommendedName>
        <fullName evidence="5">DUF839 domain-containing protein</fullName>
    </recommendedName>
</protein>